<dbReference type="NCBIfam" id="TIGR00045">
    <property type="entry name" value="glycerate kinase"/>
    <property type="match status" value="1"/>
</dbReference>
<name>A0ABW0ZHJ9_9ACTN</name>
<dbReference type="InterPro" id="IPR004381">
    <property type="entry name" value="Glycerate_kinase"/>
</dbReference>
<reference evidence="6" key="1">
    <citation type="journal article" date="2019" name="Int. J. Syst. Evol. Microbiol.">
        <title>The Global Catalogue of Microorganisms (GCM) 10K type strain sequencing project: providing services to taxonomists for standard genome sequencing and annotation.</title>
        <authorList>
            <consortium name="The Broad Institute Genomics Platform"/>
            <consortium name="The Broad Institute Genome Sequencing Center for Infectious Disease"/>
            <person name="Wu L."/>
            <person name="Ma J."/>
        </authorList>
    </citation>
    <scope>NUCLEOTIDE SEQUENCE [LARGE SCALE GENOMIC DNA]</scope>
    <source>
        <strain evidence="6">YIM 94188</strain>
    </source>
</reference>
<dbReference type="PANTHER" id="PTHR21599">
    <property type="entry name" value="GLYCERATE KINASE"/>
    <property type="match status" value="1"/>
</dbReference>
<comment type="similarity">
    <text evidence="1 4">Belongs to the glycerate kinase type-1 family.</text>
</comment>
<keyword evidence="2 4" id="KW-0808">Transferase</keyword>
<dbReference type="InterPro" id="IPR018193">
    <property type="entry name" value="Glyc_kinase_flavodox-like_fold"/>
</dbReference>
<accession>A0ABW0ZHJ9</accession>
<dbReference type="InterPro" id="IPR018197">
    <property type="entry name" value="Glycerate_kinase_RE-like"/>
</dbReference>
<dbReference type="EMBL" id="JBHSNS010000002">
    <property type="protein sequence ID" value="MFC5728814.1"/>
    <property type="molecule type" value="Genomic_DNA"/>
</dbReference>
<dbReference type="InterPro" id="IPR036129">
    <property type="entry name" value="Glycerate_kinase_sf"/>
</dbReference>
<protein>
    <submittedName>
        <fullName evidence="5">Glycerate kinase</fullName>
    </submittedName>
</protein>
<gene>
    <name evidence="5" type="ORF">ACFPQB_07780</name>
</gene>
<organism evidence="5 6">
    <name type="scientific">Nocardioides vastitatis</name>
    <dbReference type="NCBI Taxonomy" id="2568655"/>
    <lineage>
        <taxon>Bacteria</taxon>
        <taxon>Bacillati</taxon>
        <taxon>Actinomycetota</taxon>
        <taxon>Actinomycetes</taxon>
        <taxon>Propionibacteriales</taxon>
        <taxon>Nocardioidaceae</taxon>
        <taxon>Nocardioides</taxon>
    </lineage>
</organism>
<sequence>MPTVLIASDKFKGSLTAAEVGDAVARGVRRARSDVTTISQPVADGGDGTLAAALAAGYELVPVVAAGPTGRAVRSGYARRGDTAVVELADVAGLVRLADDRFAPMTATSRGAGELIAAAVDAGCTRIVLGIGGSASTDGGSGLLRALGAVVLDTHGREIGEGGAGLDAATAVDLTALRRRMSGVDVVVACDVDNPLTGPRGAAAVYGPQKGADGEQVTQLEAALDHWADVVADTTGDDQRQAAGAGAAGGVGFAALALLDARLQSGIELVLDMTGFHEHLARADLVVTGEGALDEQTLNGKAVAGVAAAARAAGIPVVAVCGRNLLDAGALATAGIQAAYALNDVEPDLDRCLAEGDRLLPVLGERIAASHLAGSSEFRRTARQDAQSGVQHIPYGMQ</sequence>
<dbReference type="Gene3D" id="3.90.1510.10">
    <property type="entry name" value="Glycerate kinase, domain 2"/>
    <property type="match status" value="1"/>
</dbReference>
<dbReference type="RefSeq" id="WP_136435258.1">
    <property type="nucleotide sequence ID" value="NZ_JBHSNS010000002.1"/>
</dbReference>
<dbReference type="PIRSF" id="PIRSF006078">
    <property type="entry name" value="GlxK"/>
    <property type="match status" value="1"/>
</dbReference>
<proteinExistence type="inferred from homology"/>
<evidence type="ECO:0000256" key="4">
    <source>
        <dbReference type="PIRNR" id="PIRNR006078"/>
    </source>
</evidence>
<evidence type="ECO:0000256" key="2">
    <source>
        <dbReference type="ARBA" id="ARBA00022679"/>
    </source>
</evidence>
<dbReference type="GO" id="GO:0016301">
    <property type="term" value="F:kinase activity"/>
    <property type="evidence" value="ECO:0007669"/>
    <property type="project" value="UniProtKB-KW"/>
</dbReference>
<dbReference type="Pfam" id="PF02595">
    <property type="entry name" value="Gly_kinase"/>
    <property type="match status" value="1"/>
</dbReference>
<dbReference type="Gene3D" id="3.40.50.10350">
    <property type="entry name" value="Glycerate kinase, domain 1"/>
    <property type="match status" value="1"/>
</dbReference>
<dbReference type="SUPFAM" id="SSF110738">
    <property type="entry name" value="Glycerate kinase I"/>
    <property type="match status" value="1"/>
</dbReference>
<evidence type="ECO:0000256" key="3">
    <source>
        <dbReference type="ARBA" id="ARBA00022777"/>
    </source>
</evidence>
<keyword evidence="3 4" id="KW-0418">Kinase</keyword>
<evidence type="ECO:0000313" key="6">
    <source>
        <dbReference type="Proteomes" id="UP001596072"/>
    </source>
</evidence>
<dbReference type="Proteomes" id="UP001596072">
    <property type="component" value="Unassembled WGS sequence"/>
</dbReference>
<keyword evidence="6" id="KW-1185">Reference proteome</keyword>
<evidence type="ECO:0000256" key="1">
    <source>
        <dbReference type="ARBA" id="ARBA00006284"/>
    </source>
</evidence>
<dbReference type="PANTHER" id="PTHR21599:SF0">
    <property type="entry name" value="GLYCERATE KINASE"/>
    <property type="match status" value="1"/>
</dbReference>
<comment type="caution">
    <text evidence="5">The sequence shown here is derived from an EMBL/GenBank/DDBJ whole genome shotgun (WGS) entry which is preliminary data.</text>
</comment>
<evidence type="ECO:0000313" key="5">
    <source>
        <dbReference type="EMBL" id="MFC5728814.1"/>
    </source>
</evidence>